<accession>A0A1I5TTI7</accession>
<sequence length="89" mass="9601">MKTVTNHQIKVSRALKQAKVGAFPQSASAMLQAIPASARDTLTSAQLAELLDAMWSVAETSKSRAAREVVDEGGVWDARGQSFRELQEA</sequence>
<evidence type="ECO:0000313" key="1">
    <source>
        <dbReference type="EMBL" id="SFP86298.1"/>
    </source>
</evidence>
<dbReference type="Proteomes" id="UP000199356">
    <property type="component" value="Unassembled WGS sequence"/>
</dbReference>
<keyword evidence="2" id="KW-1185">Reference proteome</keyword>
<name>A0A1I5TTI7_9RHOB</name>
<dbReference type="EMBL" id="FOXA01000015">
    <property type="protein sequence ID" value="SFP86298.1"/>
    <property type="molecule type" value="Genomic_DNA"/>
</dbReference>
<dbReference type="OrthoDB" id="9957258at2"/>
<protein>
    <submittedName>
        <fullName evidence="1">Uncharacterized protein</fullName>
    </submittedName>
</protein>
<reference evidence="1 2" key="1">
    <citation type="submission" date="2016-10" db="EMBL/GenBank/DDBJ databases">
        <authorList>
            <person name="de Groot N.N."/>
        </authorList>
    </citation>
    <scope>NUCLEOTIDE SEQUENCE [LARGE SCALE GENOMIC DNA]</scope>
    <source>
        <strain evidence="1 2">DSM 19547</strain>
    </source>
</reference>
<dbReference type="AlphaFoldDB" id="A0A1I5TTI7"/>
<dbReference type="RefSeq" id="WP_093424162.1">
    <property type="nucleotide sequence ID" value="NZ_FOXA01000015.1"/>
</dbReference>
<gene>
    <name evidence="1" type="ORF">SAMN04488047_11517</name>
</gene>
<proteinExistence type="predicted"/>
<evidence type="ECO:0000313" key="2">
    <source>
        <dbReference type="Proteomes" id="UP000199356"/>
    </source>
</evidence>
<organism evidence="1 2">
    <name type="scientific">Tranquillimonas alkanivorans</name>
    <dbReference type="NCBI Taxonomy" id="441119"/>
    <lineage>
        <taxon>Bacteria</taxon>
        <taxon>Pseudomonadati</taxon>
        <taxon>Pseudomonadota</taxon>
        <taxon>Alphaproteobacteria</taxon>
        <taxon>Rhodobacterales</taxon>
        <taxon>Roseobacteraceae</taxon>
        <taxon>Tranquillimonas</taxon>
    </lineage>
</organism>